<dbReference type="OrthoDB" id="25722at10239"/>
<gene>
    <name evidence="2" type="primary">5.9</name>
    <name evidence="2" type="ORF">Vi06_27</name>
</gene>
<dbReference type="GeneID" id="10324337"/>
<dbReference type="Proteomes" id="UP000000335">
    <property type="component" value="Segment"/>
</dbReference>
<feature type="coiled-coil region" evidence="1">
    <location>
        <begin position="13"/>
        <end position="47"/>
    </location>
</feature>
<evidence type="ECO:0000256" key="1">
    <source>
        <dbReference type="SAM" id="Coils"/>
    </source>
</evidence>
<dbReference type="EMBL" id="FR667955">
    <property type="protein sequence ID" value="CBV65225.1"/>
    <property type="molecule type" value="Genomic_DNA"/>
</dbReference>
<dbReference type="RefSeq" id="YP_004306675.1">
    <property type="nucleotide sequence ID" value="NC_015271.1"/>
</dbReference>
<evidence type="ECO:0000313" key="3">
    <source>
        <dbReference type="Proteomes" id="UP000000335"/>
    </source>
</evidence>
<name>E1XUA4_9CAUD</name>
<sequence length="54" mass="6279">MMRDTVTVSRDAWNDMQGYIDSLEREIDDLKNQLMEADEYVADLEEKLNGASRP</sequence>
<accession>E1XUA4</accession>
<protein>
    <submittedName>
        <fullName evidence="2">Conserved hypothetical phage protein</fullName>
    </submittedName>
</protein>
<evidence type="ECO:0000313" key="2">
    <source>
        <dbReference type="EMBL" id="CBV65225.1"/>
    </source>
</evidence>
<keyword evidence="1" id="KW-0175">Coiled coil</keyword>
<dbReference type="KEGG" id="vg:10324337"/>
<reference evidence="2 3" key="1">
    <citation type="journal article" date="2010" name="J. Bacteriol.">
        <title>A conserved acetyl esterase domain targets diverse bacteriophages to the Vi capsular receptor of Salmonella enterica serovar Typhi.</title>
        <authorList>
            <person name="Pickard D."/>
            <person name="Toribio A.L."/>
            <person name="Petty N.K."/>
            <person name="van Tonder A."/>
            <person name="Yu L."/>
            <person name="Goulding D."/>
            <person name="Barrell B."/>
            <person name="Rance R."/>
            <person name="Harris D."/>
            <person name="Wetter M."/>
            <person name="Wain J."/>
            <person name="Choudhary J."/>
            <person name="Thomson N."/>
            <person name="Dougan G."/>
        </authorList>
    </citation>
    <scope>NUCLEOTIDE SEQUENCE [LARGE SCALE GENOMIC DNA]</scope>
</reference>
<proteinExistence type="predicted"/>
<organism evidence="2 3">
    <name type="scientific">Salmonella phage Vi06</name>
    <dbReference type="NCBI Taxonomy" id="866889"/>
    <lineage>
        <taxon>Viruses</taxon>
        <taxon>Duplodnaviria</taxon>
        <taxon>Heunggongvirae</taxon>
        <taxon>Uroviricota</taxon>
        <taxon>Caudoviricetes</taxon>
        <taxon>Autographivirales</taxon>
        <taxon>Autotranscriptaviridae</taxon>
        <taxon>Studiervirinae</taxon>
        <taxon>Teseptimavirus</taxon>
        <taxon>Teseptimavirus Vi06</taxon>
    </lineage>
</organism>
<keyword evidence="3" id="KW-1185">Reference proteome</keyword>